<dbReference type="Proteomes" id="UP000324800">
    <property type="component" value="Unassembled WGS sequence"/>
</dbReference>
<evidence type="ECO:0000256" key="9">
    <source>
        <dbReference type="RuleBase" id="RU364130"/>
    </source>
</evidence>
<dbReference type="GO" id="GO:0006281">
    <property type="term" value="P:DNA repair"/>
    <property type="evidence" value="ECO:0007669"/>
    <property type="project" value="InterPro"/>
</dbReference>
<keyword evidence="6 9" id="KW-0862">Zinc</keyword>
<feature type="domain" description="Replication factor A C-terminal" evidence="11">
    <location>
        <begin position="488"/>
        <end position="626"/>
    </location>
</feature>
<dbReference type="Gene3D" id="2.40.50.140">
    <property type="entry name" value="Nucleic acid-binding proteins"/>
    <property type="match status" value="4"/>
</dbReference>
<dbReference type="InterPro" id="IPR012340">
    <property type="entry name" value="NA-bd_OB-fold"/>
</dbReference>
<evidence type="ECO:0000256" key="2">
    <source>
        <dbReference type="ARBA" id="ARBA00005690"/>
    </source>
</evidence>
<evidence type="ECO:0000256" key="4">
    <source>
        <dbReference type="ARBA" id="ARBA00022723"/>
    </source>
</evidence>
<dbReference type="Pfam" id="PF16900">
    <property type="entry name" value="REPA_OB_2"/>
    <property type="match status" value="1"/>
</dbReference>
<evidence type="ECO:0000259" key="12">
    <source>
        <dbReference type="Pfam" id="PF16900"/>
    </source>
</evidence>
<gene>
    <name evidence="13" type="ORF">EZS28_012057</name>
</gene>
<dbReference type="FunFam" id="2.40.50.140:FF:000041">
    <property type="entry name" value="Replication protein A subunit"/>
    <property type="match status" value="1"/>
</dbReference>
<dbReference type="GO" id="GO:0006260">
    <property type="term" value="P:DNA replication"/>
    <property type="evidence" value="ECO:0007669"/>
    <property type="project" value="UniProtKB-KW"/>
</dbReference>
<keyword evidence="4 9" id="KW-0479">Metal-binding</keyword>
<dbReference type="GO" id="GO:0003677">
    <property type="term" value="F:DNA binding"/>
    <property type="evidence" value="ECO:0007669"/>
    <property type="project" value="UniProtKB-KW"/>
</dbReference>
<evidence type="ECO:0000256" key="7">
    <source>
        <dbReference type="ARBA" id="ARBA00023125"/>
    </source>
</evidence>
<evidence type="ECO:0000256" key="3">
    <source>
        <dbReference type="ARBA" id="ARBA00022705"/>
    </source>
</evidence>
<evidence type="ECO:0000313" key="14">
    <source>
        <dbReference type="Proteomes" id="UP000324800"/>
    </source>
</evidence>
<evidence type="ECO:0000256" key="8">
    <source>
        <dbReference type="ARBA" id="ARBA00023242"/>
    </source>
</evidence>
<dbReference type="PANTHER" id="PTHR47165">
    <property type="entry name" value="OS03G0429900 PROTEIN"/>
    <property type="match status" value="1"/>
</dbReference>
<dbReference type="FunFam" id="2.40.50.140:FF:000064">
    <property type="entry name" value="Replication protein A subunit"/>
    <property type="match status" value="1"/>
</dbReference>
<feature type="domain" description="Replication protein A OB" evidence="12">
    <location>
        <begin position="314"/>
        <end position="423"/>
    </location>
</feature>
<evidence type="ECO:0000256" key="10">
    <source>
        <dbReference type="SAM" id="MobiDB-lite"/>
    </source>
</evidence>
<dbReference type="AlphaFoldDB" id="A0A5J4WBU9"/>
<reference evidence="13 14" key="1">
    <citation type="submission" date="2019-03" db="EMBL/GenBank/DDBJ databases">
        <title>Single cell metagenomics reveals metabolic interactions within the superorganism composed of flagellate Streblomastix strix and complex community of Bacteroidetes bacteria on its surface.</title>
        <authorList>
            <person name="Treitli S.C."/>
            <person name="Kolisko M."/>
            <person name="Husnik F."/>
            <person name="Keeling P."/>
            <person name="Hampl V."/>
        </authorList>
    </citation>
    <scope>NUCLEOTIDE SEQUENCE [LARGE SCALE GENOMIC DNA]</scope>
    <source>
        <strain evidence="13">ST1C</strain>
    </source>
</reference>
<dbReference type="GO" id="GO:0008270">
    <property type="term" value="F:zinc ion binding"/>
    <property type="evidence" value="ECO:0007669"/>
    <property type="project" value="UniProtKB-KW"/>
</dbReference>
<accession>A0A5J4WBU9</accession>
<dbReference type="InterPro" id="IPR047192">
    <property type="entry name" value="Euk_RPA1_DBD_C"/>
</dbReference>
<dbReference type="Pfam" id="PF08646">
    <property type="entry name" value="Rep_fac-A_C"/>
    <property type="match status" value="1"/>
</dbReference>
<dbReference type="SUPFAM" id="SSF50249">
    <property type="entry name" value="Nucleic acid-binding proteins"/>
    <property type="match status" value="4"/>
</dbReference>
<dbReference type="GO" id="GO:0006310">
    <property type="term" value="P:DNA recombination"/>
    <property type="evidence" value="ECO:0007669"/>
    <property type="project" value="InterPro"/>
</dbReference>
<feature type="region of interest" description="Disordered" evidence="10">
    <location>
        <begin position="119"/>
        <end position="150"/>
    </location>
</feature>
<feature type="region of interest" description="Disordered" evidence="10">
    <location>
        <begin position="645"/>
        <end position="683"/>
    </location>
</feature>
<keyword evidence="7 9" id="KW-0238">DNA-binding</keyword>
<evidence type="ECO:0000256" key="6">
    <source>
        <dbReference type="ARBA" id="ARBA00022833"/>
    </source>
</evidence>
<dbReference type="CDD" id="cd04475">
    <property type="entry name" value="RPA1_DBD_B"/>
    <property type="match status" value="1"/>
</dbReference>
<evidence type="ECO:0000259" key="11">
    <source>
        <dbReference type="Pfam" id="PF08646"/>
    </source>
</evidence>
<dbReference type="InterPro" id="IPR013955">
    <property type="entry name" value="Rep_factor-A_C"/>
</dbReference>
<evidence type="ECO:0000256" key="1">
    <source>
        <dbReference type="ARBA" id="ARBA00004123"/>
    </source>
</evidence>
<dbReference type="GO" id="GO:0005634">
    <property type="term" value="C:nucleus"/>
    <property type="evidence" value="ECO:0007669"/>
    <property type="project" value="UniProtKB-SubCell"/>
</dbReference>
<dbReference type="CDD" id="cd04474">
    <property type="entry name" value="RPA1_DBD_A"/>
    <property type="match status" value="1"/>
</dbReference>
<keyword evidence="8 9" id="KW-0539">Nucleus</keyword>
<organism evidence="13 14">
    <name type="scientific">Streblomastix strix</name>
    <dbReference type="NCBI Taxonomy" id="222440"/>
    <lineage>
        <taxon>Eukaryota</taxon>
        <taxon>Metamonada</taxon>
        <taxon>Preaxostyla</taxon>
        <taxon>Oxymonadida</taxon>
        <taxon>Streblomastigidae</taxon>
        <taxon>Streblomastix</taxon>
    </lineage>
</organism>
<name>A0A5J4WBU9_9EUKA</name>
<dbReference type="InterPro" id="IPR004591">
    <property type="entry name" value="Rfa1"/>
</dbReference>
<sequence>MVELTTGAVERLANNLSIAEPILQIVSSPNADKKNELQAFKIYLSDGNWGIQCIVAKERLPPINTTNMKKFSILKLTQFETGMYEGKVAIIIYDFETVLVDCNAQIGQPKKYATGTAATSVPAANKAPPQQEIPRRSNSGAGMPPNSAPSPFNASAALPMDFASEFNKLPLAPNGQVQTQPIASLTPYSHSKWCIKARITVRSDIKTFVQKSSGGQGRLLSCDILDEEGGETRIVCFNQVLDKFEPILHKGGIYYIHKGSIKTPQNKRFCRFDNEITLELDSVIVPVNEDSSTSSDPSMQSSIPKMKWDFIDNIANIEQVRVDVNIDVVGIVIEINEPQQITLRQRNVQTYKRSITIVDDSQRKIEITFWGNQATDINNTQPTNPNSAVFIKFGDSLSMRNVRVGEFQGKNLTINNTSYMEINDQENRRCVELREWWEREGKNIYRTFEGIRGTSGAYGGGFGGKKLRCTFMQAISEGAGTNTNQPDYFSIIASPMIFQRENMFYSACPNEKCGKKVDGNHCQACQQEVTPTVRFIVNLLLCDPTGAAWIHLFSNNAEQLFKMKAPDMFQLEKEQPEVFEKVRNDILLKPKLWRVKASVDSYQDQMKTRYTCIGLDNILYAKESREFLSEITEYLTDEEKERNGIISLPPNEAPDAMNASTSTPGRFEDIKSPNMGGFQNQRF</sequence>
<dbReference type="PANTHER" id="PTHR47165:SF4">
    <property type="entry name" value="OS03G0429900 PROTEIN"/>
    <property type="match status" value="1"/>
</dbReference>
<proteinExistence type="inferred from homology"/>
<dbReference type="OrthoDB" id="1751331at2759"/>
<dbReference type="InterPro" id="IPR031657">
    <property type="entry name" value="REPA_OB_2"/>
</dbReference>
<dbReference type="EMBL" id="SNRW01002546">
    <property type="protein sequence ID" value="KAA6392417.1"/>
    <property type="molecule type" value="Genomic_DNA"/>
</dbReference>
<comment type="caution">
    <text evidence="13">The sequence shown here is derived from an EMBL/GenBank/DDBJ whole genome shotgun (WGS) entry which is preliminary data.</text>
</comment>
<comment type="subcellular location">
    <subcellularLocation>
        <location evidence="1 9">Nucleus</location>
    </subcellularLocation>
</comment>
<dbReference type="NCBIfam" id="TIGR00617">
    <property type="entry name" value="rpa1"/>
    <property type="match status" value="1"/>
</dbReference>
<evidence type="ECO:0000256" key="5">
    <source>
        <dbReference type="ARBA" id="ARBA00022771"/>
    </source>
</evidence>
<comment type="similarity">
    <text evidence="2 9">Belongs to the replication factor A protein 1 family.</text>
</comment>
<protein>
    <recommendedName>
        <fullName evidence="9">Replication protein A subunit</fullName>
    </recommendedName>
</protein>
<keyword evidence="3 9" id="KW-0235">DNA replication</keyword>
<dbReference type="CDD" id="cd04476">
    <property type="entry name" value="RPA1_DBD_C"/>
    <property type="match status" value="1"/>
</dbReference>
<evidence type="ECO:0000313" key="13">
    <source>
        <dbReference type="EMBL" id="KAA6392417.1"/>
    </source>
</evidence>
<keyword evidence="5 9" id="KW-0863">Zinc-finger</keyword>